<keyword evidence="1" id="KW-0812">Transmembrane</keyword>
<evidence type="ECO:0000256" key="1">
    <source>
        <dbReference type="SAM" id="Phobius"/>
    </source>
</evidence>
<sequence>MIRGTSIISDCSIYVLLVQYLLFYYLLYNFYDKKLLLHFPSIMIHPLPSDMQNEELNDNFIFRLSEGLMIR</sequence>
<organismHost>
    <name type="scientific">Camelus</name>
    <dbReference type="NCBI Taxonomy" id="9836"/>
</organismHost>
<name>Q8QQ25_CAMPS</name>
<accession>Q8QQ25</accession>
<reference evidence="2 3" key="1">
    <citation type="journal article" date="2002" name="J. Gen. Virol.">
        <title>The sequence of camelpox virus shows it is most closely related to variola virus, the cause of smallpox.</title>
        <authorList>
            <person name="Gubser C."/>
            <person name="Smith G.L."/>
        </authorList>
    </citation>
    <scope>NUCLEOTIDE SEQUENCE [LARGE SCALE GENOMIC DNA]</scope>
    <source>
        <strain evidence="2">CMS</strain>
    </source>
</reference>
<dbReference type="Proteomes" id="UP000107153">
    <property type="component" value="Segment"/>
</dbReference>
<evidence type="ECO:0000313" key="2">
    <source>
        <dbReference type="EMBL" id="AAG37649.1"/>
    </source>
</evidence>
<dbReference type="EMBL" id="AY009089">
    <property type="protein sequence ID" value="AAG37649.1"/>
    <property type="molecule type" value="Genomic_DNA"/>
</dbReference>
<feature type="transmembrane region" description="Helical" evidence="1">
    <location>
        <begin position="12"/>
        <end position="31"/>
    </location>
</feature>
<organism evidence="2 3">
    <name type="scientific">Camelpox virus (strain CMS)</name>
    <dbReference type="NCBI Taxonomy" id="203172"/>
    <lineage>
        <taxon>Viruses</taxon>
        <taxon>Varidnaviria</taxon>
        <taxon>Bamfordvirae</taxon>
        <taxon>Nucleocytoviricota</taxon>
        <taxon>Pokkesviricetes</taxon>
        <taxon>Chitovirales</taxon>
        <taxon>Poxviridae</taxon>
        <taxon>Chordopoxvirinae</taxon>
        <taxon>Orthopoxvirus</taxon>
        <taxon>Orthopoxvirus camelpox</taxon>
        <taxon>Camelpox virus</taxon>
    </lineage>
</organism>
<gene>
    <name evidence="2" type="primary">CMP152.5L</name>
</gene>
<proteinExistence type="predicted"/>
<protein>
    <submittedName>
        <fullName evidence="2">CMP152.5L</fullName>
    </submittedName>
</protein>
<keyword evidence="1" id="KW-0472">Membrane</keyword>
<keyword evidence="1" id="KW-1133">Transmembrane helix</keyword>
<evidence type="ECO:0000313" key="3">
    <source>
        <dbReference type="Proteomes" id="UP000107153"/>
    </source>
</evidence>